<evidence type="ECO:0000256" key="1">
    <source>
        <dbReference type="ARBA" id="ARBA00004651"/>
    </source>
</evidence>
<evidence type="ECO:0000256" key="6">
    <source>
        <dbReference type="ARBA" id="ARBA00022989"/>
    </source>
</evidence>
<dbReference type="RefSeq" id="WP_350258222.1">
    <property type="nucleotide sequence ID" value="NZ_CP138335.1"/>
</dbReference>
<dbReference type="PANTHER" id="PTHR30269:SF23">
    <property type="entry name" value="MEMBRANE TRANSPORTER PROTEIN YDHB-RELATED"/>
    <property type="match status" value="1"/>
</dbReference>
<feature type="transmembrane region" description="Helical" evidence="8">
    <location>
        <begin position="238"/>
        <end position="255"/>
    </location>
</feature>
<feature type="transmembrane region" description="Helical" evidence="8">
    <location>
        <begin position="106"/>
        <end position="123"/>
    </location>
</feature>
<dbReference type="EMBL" id="CP138335">
    <property type="protein sequence ID" value="XBW08022.1"/>
    <property type="molecule type" value="Genomic_DNA"/>
</dbReference>
<gene>
    <name evidence="9" type="ORF">SAC06_00210</name>
</gene>
<feature type="transmembrane region" description="Helical" evidence="8">
    <location>
        <begin position="202"/>
        <end position="226"/>
    </location>
</feature>
<accession>A0AAU7V9Q2</accession>
<feature type="transmembrane region" description="Helical" evidence="8">
    <location>
        <begin position="51"/>
        <end position="68"/>
    </location>
</feature>
<dbReference type="PANTHER" id="PTHR30269">
    <property type="entry name" value="TRANSMEMBRANE PROTEIN YFCA"/>
    <property type="match status" value="1"/>
</dbReference>
<evidence type="ECO:0000256" key="5">
    <source>
        <dbReference type="ARBA" id="ARBA00022692"/>
    </source>
</evidence>
<dbReference type="GO" id="GO:0005886">
    <property type="term" value="C:plasma membrane"/>
    <property type="evidence" value="ECO:0007669"/>
    <property type="project" value="UniProtKB-SubCell"/>
</dbReference>
<evidence type="ECO:0000256" key="3">
    <source>
        <dbReference type="ARBA" id="ARBA00022448"/>
    </source>
</evidence>
<organism evidence="9">
    <name type="scientific">Scrofimicrobium appendicitidis</name>
    <dbReference type="NCBI Taxonomy" id="3079930"/>
    <lineage>
        <taxon>Bacteria</taxon>
        <taxon>Bacillati</taxon>
        <taxon>Actinomycetota</taxon>
        <taxon>Actinomycetes</taxon>
        <taxon>Actinomycetales</taxon>
        <taxon>Actinomycetaceae</taxon>
        <taxon>Scrofimicrobium</taxon>
    </lineage>
</organism>
<name>A0AAU7V9Q2_9ACTO</name>
<feature type="transmembrane region" description="Helical" evidence="8">
    <location>
        <begin position="168"/>
        <end position="190"/>
    </location>
</feature>
<keyword evidence="3" id="KW-0813">Transport</keyword>
<protein>
    <recommendedName>
        <fullName evidence="8">Probable membrane transporter protein</fullName>
    </recommendedName>
</protein>
<dbReference type="AlphaFoldDB" id="A0AAU7V9Q2"/>
<dbReference type="InterPro" id="IPR002781">
    <property type="entry name" value="TM_pro_TauE-like"/>
</dbReference>
<evidence type="ECO:0000256" key="8">
    <source>
        <dbReference type="RuleBase" id="RU363041"/>
    </source>
</evidence>
<keyword evidence="6 8" id="KW-1133">Transmembrane helix</keyword>
<dbReference type="Pfam" id="PF01925">
    <property type="entry name" value="TauE"/>
    <property type="match status" value="1"/>
</dbReference>
<evidence type="ECO:0000313" key="9">
    <source>
        <dbReference type="EMBL" id="XBW08022.1"/>
    </source>
</evidence>
<keyword evidence="5 8" id="KW-0812">Transmembrane</keyword>
<proteinExistence type="inferred from homology"/>
<sequence length="256" mass="27126">MLPVYDLSAAAWALLAVASFLIGISKTALPGLATVTVAAFASVIPARESTAVILLLLISGDLVAVWTYRHSVDWRALLRLAPPVAVGVLAGVTVLQHISDGSMKRMIGIILLVLTALTLWLMWRGNRRTAVGPPGSSFGQSPVARWAYGSIGGFTTMVANSGGPPMSLYFIASGFNMTRFLGTQAWFFFLVNLTKVPFQVGLGLHSAASLGTDLLLVAFVLAGAVVGRTIIKKINPKVFNPIIIGLTVVSSVYLLF</sequence>
<comment type="similarity">
    <text evidence="2 8">Belongs to the 4-toluene sulfonate uptake permease (TSUP) (TC 2.A.102) family.</text>
</comment>
<feature type="transmembrane region" description="Helical" evidence="8">
    <location>
        <begin position="12"/>
        <end position="44"/>
    </location>
</feature>
<evidence type="ECO:0000256" key="2">
    <source>
        <dbReference type="ARBA" id="ARBA00009142"/>
    </source>
</evidence>
<keyword evidence="4 8" id="KW-1003">Cell membrane</keyword>
<feature type="transmembrane region" description="Helical" evidence="8">
    <location>
        <begin position="80"/>
        <end position="99"/>
    </location>
</feature>
<keyword evidence="7 8" id="KW-0472">Membrane</keyword>
<evidence type="ECO:0000256" key="7">
    <source>
        <dbReference type="ARBA" id="ARBA00023136"/>
    </source>
</evidence>
<reference evidence="9" key="1">
    <citation type="submission" date="2023-11" db="EMBL/GenBank/DDBJ databases">
        <title>Scrofimicrobium hongkongense sp. nov., isolated from a patient with peritonitis.</title>
        <authorList>
            <person name="Lao H.Y."/>
            <person name="Wong A.Y.P."/>
            <person name="Ng T.L."/>
            <person name="Wong R.Y.L."/>
            <person name="Yau M.C.Y."/>
            <person name="Lam J.Y.W."/>
            <person name="Siu G.K.H."/>
        </authorList>
    </citation>
    <scope>NUCLEOTIDE SEQUENCE</scope>
    <source>
        <strain evidence="9">R131</strain>
    </source>
</reference>
<comment type="subcellular location">
    <subcellularLocation>
        <location evidence="1 8">Cell membrane</location>
        <topology evidence="1 8">Multi-pass membrane protein</topology>
    </subcellularLocation>
</comment>
<dbReference type="KEGG" id="sapp:SAC06_00210"/>
<dbReference type="InterPro" id="IPR052017">
    <property type="entry name" value="TSUP"/>
</dbReference>
<evidence type="ECO:0000256" key="4">
    <source>
        <dbReference type="ARBA" id="ARBA00022475"/>
    </source>
</evidence>